<protein>
    <recommendedName>
        <fullName evidence="3">Methionyl-tRNA formyltransferase, mitochondrial</fullName>
        <ecNumber evidence="2">2.1.2.9</ecNumber>
    </recommendedName>
</protein>
<dbReference type="HAMAP" id="MF_00182">
    <property type="entry name" value="Formyl_trans"/>
    <property type="match status" value="1"/>
</dbReference>
<evidence type="ECO:0000313" key="8">
    <source>
        <dbReference type="EMBL" id="KAK0038634.1"/>
    </source>
</evidence>
<comment type="similarity">
    <text evidence="1">Belongs to the Fmt family.</text>
</comment>
<dbReference type="PROSITE" id="PS00373">
    <property type="entry name" value="GART"/>
    <property type="match status" value="1"/>
</dbReference>
<dbReference type="SUPFAM" id="SSF53328">
    <property type="entry name" value="Formyltransferase"/>
    <property type="match status" value="1"/>
</dbReference>
<keyword evidence="9" id="KW-1185">Reference proteome</keyword>
<dbReference type="GO" id="GO:0005829">
    <property type="term" value="C:cytosol"/>
    <property type="evidence" value="ECO:0007669"/>
    <property type="project" value="TreeGrafter"/>
</dbReference>
<dbReference type="InterPro" id="IPR005794">
    <property type="entry name" value="Fmt"/>
</dbReference>
<dbReference type="InterPro" id="IPR001555">
    <property type="entry name" value="GART_AS"/>
</dbReference>
<dbReference type="EC" id="2.1.2.9" evidence="2"/>
<comment type="caution">
    <text evidence="8">The sequence shown here is derived from an EMBL/GenBank/DDBJ whole genome shotgun (WGS) entry which is preliminary data.</text>
</comment>
<keyword evidence="4" id="KW-0808">Transferase</keyword>
<evidence type="ECO:0000259" key="7">
    <source>
        <dbReference type="Pfam" id="PF02911"/>
    </source>
</evidence>
<proteinExistence type="inferred from homology"/>
<dbReference type="InterPro" id="IPR011034">
    <property type="entry name" value="Formyl_transferase-like_C_sf"/>
</dbReference>
<sequence length="303" mass="33009">MGTPQAAVPSLERILADGHEVVAVYTQPDRPAGRGNKLTAPPVKEVALKHNLQIFQPTKIKTPEALEIFKSHNADLAVVVAYGRILPLSFLEAFPKGAVNVHFSLLPKYRGAAPVNWAIAGGEEKTGVTTMKMDVGLDTGDILLVSETAIGENETSLELMQRLSFSGAELLSETLEKFDSIVPKPQNHDEATFAPIMKKEDGKIDWNLSAKEISNRVRGFQPFPTSFSFYNGNKLTVWNAEVSDSERGDSVNGSILHAKGFLLVGCGANSVLKINELQLQGKNRMQARDFLNGVKLQIGEQLS</sequence>
<dbReference type="PANTHER" id="PTHR11138:SF5">
    <property type="entry name" value="METHIONYL-TRNA FORMYLTRANSFERASE, MITOCHONDRIAL"/>
    <property type="match status" value="1"/>
</dbReference>
<dbReference type="FunFam" id="3.40.50.12230:FF:000001">
    <property type="entry name" value="Methionyl-tRNA formyltransferase"/>
    <property type="match status" value="1"/>
</dbReference>
<evidence type="ECO:0000256" key="2">
    <source>
        <dbReference type="ARBA" id="ARBA00012261"/>
    </source>
</evidence>
<dbReference type="NCBIfam" id="TIGR00460">
    <property type="entry name" value="fmt"/>
    <property type="match status" value="1"/>
</dbReference>
<evidence type="ECO:0000256" key="5">
    <source>
        <dbReference type="ARBA" id="ARBA00022917"/>
    </source>
</evidence>
<dbReference type="Gene3D" id="3.40.50.12230">
    <property type="match status" value="1"/>
</dbReference>
<name>A0AAD8ET55_BIOPF</name>
<reference evidence="8" key="2">
    <citation type="submission" date="2023-04" db="EMBL/GenBank/DDBJ databases">
        <authorList>
            <person name="Bu L."/>
            <person name="Lu L."/>
            <person name="Laidemitt M.R."/>
            <person name="Zhang S.M."/>
            <person name="Mutuku M."/>
            <person name="Mkoji G."/>
            <person name="Steinauer M."/>
            <person name="Loker E.S."/>
        </authorList>
    </citation>
    <scope>NUCLEOTIDE SEQUENCE</scope>
    <source>
        <strain evidence="8">KasaAsao</strain>
        <tissue evidence="8">Whole Snail</tissue>
    </source>
</reference>
<dbReference type="GO" id="GO:0004479">
    <property type="term" value="F:methionyl-tRNA formyltransferase activity"/>
    <property type="evidence" value="ECO:0007669"/>
    <property type="project" value="UniProtKB-EC"/>
</dbReference>
<accession>A0AAD8ET55</accession>
<evidence type="ECO:0000313" key="9">
    <source>
        <dbReference type="Proteomes" id="UP001233172"/>
    </source>
</evidence>
<dbReference type="InterPro" id="IPR005793">
    <property type="entry name" value="Formyl_trans_C"/>
</dbReference>
<dbReference type="Proteomes" id="UP001233172">
    <property type="component" value="Unassembled WGS sequence"/>
</dbReference>
<evidence type="ECO:0000259" key="6">
    <source>
        <dbReference type="Pfam" id="PF00551"/>
    </source>
</evidence>
<dbReference type="Pfam" id="PF02911">
    <property type="entry name" value="Formyl_trans_C"/>
    <property type="match status" value="1"/>
</dbReference>
<reference evidence="8" key="1">
    <citation type="journal article" date="2023" name="PLoS Negl. Trop. Dis.">
        <title>A genome sequence for Biomphalaria pfeifferi, the major vector snail for the human-infecting parasite Schistosoma mansoni.</title>
        <authorList>
            <person name="Bu L."/>
            <person name="Lu L."/>
            <person name="Laidemitt M.R."/>
            <person name="Zhang S.M."/>
            <person name="Mutuku M."/>
            <person name="Mkoji G."/>
            <person name="Steinauer M."/>
            <person name="Loker E.S."/>
        </authorList>
    </citation>
    <scope>NUCLEOTIDE SEQUENCE</scope>
    <source>
        <strain evidence="8">KasaAsao</strain>
    </source>
</reference>
<dbReference type="InterPro" id="IPR041711">
    <property type="entry name" value="Met-tRNA-FMT_N"/>
</dbReference>
<evidence type="ECO:0000256" key="3">
    <source>
        <dbReference type="ARBA" id="ARBA00014185"/>
    </source>
</evidence>
<feature type="domain" description="Formyl transferase N-terminal" evidence="6">
    <location>
        <begin position="10"/>
        <end position="174"/>
    </location>
</feature>
<dbReference type="InterPro" id="IPR002376">
    <property type="entry name" value="Formyl_transf_N"/>
</dbReference>
<evidence type="ECO:0000256" key="4">
    <source>
        <dbReference type="ARBA" id="ARBA00022679"/>
    </source>
</evidence>
<feature type="domain" description="Formyl transferase C-terminal" evidence="7">
    <location>
        <begin position="197"/>
        <end position="294"/>
    </location>
</feature>
<dbReference type="SUPFAM" id="SSF50486">
    <property type="entry name" value="FMT C-terminal domain-like"/>
    <property type="match status" value="1"/>
</dbReference>
<organism evidence="8 9">
    <name type="scientific">Biomphalaria pfeifferi</name>
    <name type="common">Bloodfluke planorb</name>
    <name type="synonym">Freshwater snail</name>
    <dbReference type="NCBI Taxonomy" id="112525"/>
    <lineage>
        <taxon>Eukaryota</taxon>
        <taxon>Metazoa</taxon>
        <taxon>Spiralia</taxon>
        <taxon>Lophotrochozoa</taxon>
        <taxon>Mollusca</taxon>
        <taxon>Gastropoda</taxon>
        <taxon>Heterobranchia</taxon>
        <taxon>Euthyneura</taxon>
        <taxon>Panpulmonata</taxon>
        <taxon>Hygrophila</taxon>
        <taxon>Lymnaeoidea</taxon>
        <taxon>Planorbidae</taxon>
        <taxon>Biomphalaria</taxon>
    </lineage>
</organism>
<dbReference type="InterPro" id="IPR044135">
    <property type="entry name" value="Met-tRNA-FMT_C"/>
</dbReference>
<dbReference type="InterPro" id="IPR036477">
    <property type="entry name" value="Formyl_transf_N_sf"/>
</dbReference>
<dbReference type="PANTHER" id="PTHR11138">
    <property type="entry name" value="METHIONYL-TRNA FORMYLTRANSFERASE"/>
    <property type="match status" value="1"/>
</dbReference>
<dbReference type="EMBL" id="JASAOG010000496">
    <property type="protein sequence ID" value="KAK0038634.1"/>
    <property type="molecule type" value="Genomic_DNA"/>
</dbReference>
<dbReference type="Pfam" id="PF00551">
    <property type="entry name" value="Formyl_trans_N"/>
    <property type="match status" value="1"/>
</dbReference>
<evidence type="ECO:0000256" key="1">
    <source>
        <dbReference type="ARBA" id="ARBA00010699"/>
    </source>
</evidence>
<dbReference type="CDD" id="cd08704">
    <property type="entry name" value="Met_tRNA_FMT_C"/>
    <property type="match status" value="1"/>
</dbReference>
<dbReference type="CDD" id="cd08646">
    <property type="entry name" value="FMT_core_Met-tRNA-FMT_N"/>
    <property type="match status" value="1"/>
</dbReference>
<gene>
    <name evidence="8" type="ORF">Bpfe_031578</name>
</gene>
<dbReference type="AlphaFoldDB" id="A0AAD8ET55"/>
<keyword evidence="5" id="KW-0648">Protein biosynthesis</keyword>